<proteinExistence type="predicted"/>
<dbReference type="KEGG" id="tsy:THSYN_08810"/>
<evidence type="ECO:0000259" key="1">
    <source>
        <dbReference type="PROSITE" id="PS51819"/>
    </source>
</evidence>
<dbReference type="RefSeq" id="WP_100918818.1">
    <property type="nucleotide sequence ID" value="NZ_CP020370.1"/>
</dbReference>
<dbReference type="PANTHER" id="PTHR36113:SF1">
    <property type="entry name" value="GLYOXALASE_BLEOMYCIN RESISTANCE PROTEIN_DIOXYGENASE"/>
    <property type="match status" value="1"/>
</dbReference>
<dbReference type="PROSITE" id="PS51819">
    <property type="entry name" value="VOC"/>
    <property type="match status" value="1"/>
</dbReference>
<dbReference type="InterPro" id="IPR004360">
    <property type="entry name" value="Glyas_Fos-R_dOase_dom"/>
</dbReference>
<gene>
    <name evidence="2" type="ORF">THSYN_08810</name>
</gene>
<dbReference type="Pfam" id="PF00903">
    <property type="entry name" value="Glyoxalase"/>
    <property type="match status" value="1"/>
</dbReference>
<name>A0A2K8U628_9GAMM</name>
<keyword evidence="3" id="KW-1185">Reference proteome</keyword>
<dbReference type="InterPro" id="IPR029068">
    <property type="entry name" value="Glyas_Bleomycin-R_OHBP_Dase"/>
</dbReference>
<dbReference type="InterPro" id="IPR037523">
    <property type="entry name" value="VOC_core"/>
</dbReference>
<protein>
    <submittedName>
        <fullName evidence="2">Glyoxalase</fullName>
    </submittedName>
</protein>
<evidence type="ECO:0000313" key="3">
    <source>
        <dbReference type="Proteomes" id="UP000232638"/>
    </source>
</evidence>
<feature type="domain" description="VOC" evidence="1">
    <location>
        <begin position="2"/>
        <end position="129"/>
    </location>
</feature>
<dbReference type="EMBL" id="CP020370">
    <property type="protein sequence ID" value="AUB81042.1"/>
    <property type="molecule type" value="Genomic_DNA"/>
</dbReference>
<dbReference type="AlphaFoldDB" id="A0A2K8U628"/>
<dbReference type="Gene3D" id="3.10.180.10">
    <property type="entry name" value="2,3-Dihydroxybiphenyl 1,2-Dioxygenase, domain 1"/>
    <property type="match status" value="1"/>
</dbReference>
<dbReference type="OrthoDB" id="9800438at2"/>
<reference evidence="2 3" key="1">
    <citation type="submission" date="2017-03" db="EMBL/GenBank/DDBJ databases">
        <title>Complete genome sequence of Candidatus 'Thiodictyon syntrophicum' sp. nov. strain Cad16T, a photolithoautotroph purple sulfur bacterium isolated from an alpine meromictic lake.</title>
        <authorList>
            <person name="Luedin S.M."/>
            <person name="Pothier J.F."/>
            <person name="Danza F."/>
            <person name="Storelli N."/>
            <person name="Wittwer M."/>
            <person name="Tonolla M."/>
        </authorList>
    </citation>
    <scope>NUCLEOTIDE SEQUENCE [LARGE SCALE GENOMIC DNA]</scope>
    <source>
        <strain evidence="2 3">Cad16T</strain>
    </source>
</reference>
<dbReference type="PANTHER" id="PTHR36113">
    <property type="entry name" value="LYASE, PUTATIVE-RELATED-RELATED"/>
    <property type="match status" value="1"/>
</dbReference>
<dbReference type="InterPro" id="IPR051332">
    <property type="entry name" value="Fosfomycin_Res_Enzymes"/>
</dbReference>
<sequence>MHIDHIALWTNDLERCKAFYVAYFGAVADSGYTNPQKGFASCFLRFTDGARIEAMMTTMLDPLVIAPGVQRMGLTHFAISLGSERLVDELTRRLKADGYPVLDGPRRTGDGYYESVVLDPDGNRIEITA</sequence>
<organism evidence="2 3">
    <name type="scientific">Candidatus Thiodictyon syntrophicum</name>
    <dbReference type="NCBI Taxonomy" id="1166950"/>
    <lineage>
        <taxon>Bacteria</taxon>
        <taxon>Pseudomonadati</taxon>
        <taxon>Pseudomonadota</taxon>
        <taxon>Gammaproteobacteria</taxon>
        <taxon>Chromatiales</taxon>
        <taxon>Chromatiaceae</taxon>
        <taxon>Thiodictyon</taxon>
    </lineage>
</organism>
<accession>A0A2K8U628</accession>
<dbReference type="Proteomes" id="UP000232638">
    <property type="component" value="Chromosome"/>
</dbReference>
<dbReference type="SUPFAM" id="SSF54593">
    <property type="entry name" value="Glyoxalase/Bleomycin resistance protein/Dihydroxybiphenyl dioxygenase"/>
    <property type="match status" value="1"/>
</dbReference>
<evidence type="ECO:0000313" key="2">
    <source>
        <dbReference type="EMBL" id="AUB81042.1"/>
    </source>
</evidence>